<dbReference type="InterPro" id="IPR011989">
    <property type="entry name" value="ARM-like"/>
</dbReference>
<dbReference type="Gene3D" id="1.25.10.10">
    <property type="entry name" value="Leucine-rich Repeat Variant"/>
    <property type="match status" value="1"/>
</dbReference>
<keyword evidence="2" id="KW-0732">Signal</keyword>
<feature type="chain" id="PRO_5040750687" description="HEAT repeat domain-containing protein" evidence="2">
    <location>
        <begin position="28"/>
        <end position="408"/>
    </location>
</feature>
<feature type="signal peptide" evidence="2">
    <location>
        <begin position="1"/>
        <end position="27"/>
    </location>
</feature>
<keyword evidence="1" id="KW-1133">Transmembrane helix</keyword>
<dbReference type="AlphaFoldDB" id="A0A9X4AY48"/>
<keyword evidence="1" id="KW-0472">Membrane</keyword>
<dbReference type="InterPro" id="IPR016024">
    <property type="entry name" value="ARM-type_fold"/>
</dbReference>
<evidence type="ECO:0000313" key="4">
    <source>
        <dbReference type="Proteomes" id="UP001151081"/>
    </source>
</evidence>
<name>A0A9X4AY48_9BACT</name>
<dbReference type="RefSeq" id="WP_272428447.1">
    <property type="nucleotide sequence ID" value="NZ_JAGTJJ010000073.1"/>
</dbReference>
<protein>
    <recommendedName>
        <fullName evidence="5">HEAT repeat domain-containing protein</fullName>
    </recommendedName>
</protein>
<evidence type="ECO:0008006" key="5">
    <source>
        <dbReference type="Google" id="ProtNLM"/>
    </source>
</evidence>
<organism evidence="3 4">
    <name type="scientific">Polyangium jinanense</name>
    <dbReference type="NCBI Taxonomy" id="2829994"/>
    <lineage>
        <taxon>Bacteria</taxon>
        <taxon>Pseudomonadati</taxon>
        <taxon>Myxococcota</taxon>
        <taxon>Polyangia</taxon>
        <taxon>Polyangiales</taxon>
        <taxon>Polyangiaceae</taxon>
        <taxon>Polyangium</taxon>
    </lineage>
</organism>
<keyword evidence="4" id="KW-1185">Reference proteome</keyword>
<keyword evidence="1" id="KW-0812">Transmembrane</keyword>
<dbReference type="EMBL" id="JAGTJJ010000073">
    <property type="protein sequence ID" value="MDC3988446.1"/>
    <property type="molecule type" value="Genomic_DNA"/>
</dbReference>
<sequence length="408" mass="42967">MHRVRASLFVSATALALAALAPTFAEAHTIPGGLTLHQMASAADVIAAARIERVGPEPRGAGPLSPVEARILELFREGDAMVGPIRFVPHRHADESYVPGEEILLFLERRRPDAKDAAAVPYESVEAIADRIVLVPATRATWIDATRAYAALGKGARSGDPAALGRVTATMLGSKEPRIATFALRDLTLAGTTPLIGDADVPALTTLLDDAARPATLRVGLLMELERRKLVPVGPSWIPLLRSAPPNDRVQVIRAAGARAFVPAVTAELASILEKGDRDAAIAAARALGVERNEAAVEPLGRAVDREPDELRFAALGSLRRISSPSAREILARVAKSHPDPETRRVATTEQNLLDARASAPPAAPAATSPPPAPSTGFGTKGVVVVIASVVLACYALFFLRKGKGKPE</sequence>
<gene>
    <name evidence="3" type="ORF">KEG57_48720</name>
</gene>
<proteinExistence type="predicted"/>
<evidence type="ECO:0000256" key="1">
    <source>
        <dbReference type="SAM" id="Phobius"/>
    </source>
</evidence>
<dbReference type="Proteomes" id="UP001151081">
    <property type="component" value="Unassembled WGS sequence"/>
</dbReference>
<evidence type="ECO:0000256" key="2">
    <source>
        <dbReference type="SAM" id="SignalP"/>
    </source>
</evidence>
<dbReference type="Pfam" id="PF13646">
    <property type="entry name" value="HEAT_2"/>
    <property type="match status" value="1"/>
</dbReference>
<dbReference type="SUPFAM" id="SSF48371">
    <property type="entry name" value="ARM repeat"/>
    <property type="match status" value="1"/>
</dbReference>
<evidence type="ECO:0000313" key="3">
    <source>
        <dbReference type="EMBL" id="MDC3988446.1"/>
    </source>
</evidence>
<reference evidence="3 4" key="1">
    <citation type="submission" date="2021-04" db="EMBL/GenBank/DDBJ databases">
        <title>Genome analysis of Polyangium sp.</title>
        <authorList>
            <person name="Li Y."/>
            <person name="Wang J."/>
        </authorList>
    </citation>
    <scope>NUCLEOTIDE SEQUENCE [LARGE SCALE GENOMIC DNA]</scope>
    <source>
        <strain evidence="3 4">SDU14</strain>
    </source>
</reference>
<accession>A0A9X4AY48</accession>
<feature type="transmembrane region" description="Helical" evidence="1">
    <location>
        <begin position="378"/>
        <end position="400"/>
    </location>
</feature>
<comment type="caution">
    <text evidence="3">The sequence shown here is derived from an EMBL/GenBank/DDBJ whole genome shotgun (WGS) entry which is preliminary data.</text>
</comment>